<keyword evidence="5" id="KW-1185">Reference proteome</keyword>
<reference evidence="4 5" key="1">
    <citation type="journal article" date="2019" name="Int. J. Syst. Evol. Microbiol.">
        <title>The Global Catalogue of Microorganisms (GCM) 10K type strain sequencing project: providing services to taxonomists for standard genome sequencing and annotation.</title>
        <authorList>
            <consortium name="The Broad Institute Genomics Platform"/>
            <consortium name="The Broad Institute Genome Sequencing Center for Infectious Disease"/>
            <person name="Wu L."/>
            <person name="Ma J."/>
        </authorList>
    </citation>
    <scope>NUCLEOTIDE SEQUENCE [LARGE SCALE GENOMIC DNA]</scope>
    <source>
        <strain evidence="4 5">JCM 16001</strain>
    </source>
</reference>
<dbReference type="PANTHER" id="PTHR34473:SF2">
    <property type="entry name" value="UPF0699 TRANSMEMBRANE PROTEIN YDBT"/>
    <property type="match status" value="1"/>
</dbReference>
<feature type="region of interest" description="Disordered" evidence="1">
    <location>
        <begin position="1"/>
        <end position="60"/>
    </location>
</feature>
<feature type="domain" description="YdbS-like PH" evidence="3">
    <location>
        <begin position="121"/>
        <end position="205"/>
    </location>
</feature>
<name>A0ABN2H967_9ACTN</name>
<sequence length="551" mass="57853">MSGEQETQEGAVDDVTGGGIGSATGTAAEDEAATGGATGADGTEDDPGADPAESGEPWRRLHRDGLKVTALYTAGVVIAAAVPVAIGVGSGPGLLVALAFIVPGAAAVIGAVVGYEAIRLRVTRYRVTDARVEMHTGVLFKTRRSLMRERIRSVDLTANPLERAFGLAKVKVGTGETGGGSGSTNEQTLTLDSVHRDEAERLRAELLRRAAAETGEDGEQRLATWEPGWLKYAPLSFLTPMLAGAAVGAVFQVADWFGKGGLPVEIVGGLVEDHGPWTVLGLGLVGLLVLGAVASLALQGEAWWAHRLDREPGGTLRVRRGLLVSRSLSLEEERIRGIEIVEPLGVRSAGAGRLDVVAIGLKTDEQGSDLSTLVPAAPLPVVTAAAESVIGPVGRELTAHPRKARTRRLRWAVVAVVLLAAAATAPHLLWSLPALLSAAIILTAVLGSAFAVWTAFDSYRSLGHALTGRHLVSRRGSTRRATVHLDRSGIIGWRITQSVFQRRMGLMTLDATTAAGKGHYAVVDADEHEILDFAEEAVPDLLRPFLTASPE</sequence>
<feature type="transmembrane region" description="Helical" evidence="2">
    <location>
        <begin position="435"/>
        <end position="456"/>
    </location>
</feature>
<dbReference type="InterPro" id="IPR005182">
    <property type="entry name" value="YdbS-like_PH"/>
</dbReference>
<evidence type="ECO:0000259" key="3">
    <source>
        <dbReference type="Pfam" id="PF03703"/>
    </source>
</evidence>
<feature type="transmembrane region" description="Helical" evidence="2">
    <location>
        <begin position="277"/>
        <end position="298"/>
    </location>
</feature>
<proteinExistence type="predicted"/>
<feature type="transmembrane region" description="Helical" evidence="2">
    <location>
        <begin position="409"/>
        <end position="429"/>
    </location>
</feature>
<comment type="caution">
    <text evidence="4">The sequence shown here is derived from an EMBL/GenBank/DDBJ whole genome shotgun (WGS) entry which is preliminary data.</text>
</comment>
<dbReference type="Proteomes" id="UP001499851">
    <property type="component" value="Unassembled WGS sequence"/>
</dbReference>
<accession>A0ABN2H967</accession>
<evidence type="ECO:0000256" key="1">
    <source>
        <dbReference type="SAM" id="MobiDB-lite"/>
    </source>
</evidence>
<feature type="transmembrane region" description="Helical" evidence="2">
    <location>
        <begin position="237"/>
        <end position="257"/>
    </location>
</feature>
<dbReference type="EMBL" id="BAAAQF010000013">
    <property type="protein sequence ID" value="GAA1683961.1"/>
    <property type="molecule type" value="Genomic_DNA"/>
</dbReference>
<dbReference type="InterPro" id="IPR014529">
    <property type="entry name" value="UCP026631"/>
</dbReference>
<protein>
    <submittedName>
        <fullName evidence="4">PH domain-containing protein</fullName>
    </submittedName>
</protein>
<keyword evidence="2" id="KW-0812">Transmembrane</keyword>
<feature type="domain" description="YdbS-like PH" evidence="3">
    <location>
        <begin position="459"/>
        <end position="525"/>
    </location>
</feature>
<dbReference type="PANTHER" id="PTHR34473">
    <property type="entry name" value="UPF0699 TRANSMEMBRANE PROTEIN YDBS"/>
    <property type="match status" value="1"/>
</dbReference>
<feature type="transmembrane region" description="Helical" evidence="2">
    <location>
        <begin position="94"/>
        <end position="118"/>
    </location>
</feature>
<keyword evidence="2" id="KW-0472">Membrane</keyword>
<organism evidence="4 5">
    <name type="scientific">Glycomyces endophyticus</name>
    <dbReference type="NCBI Taxonomy" id="480996"/>
    <lineage>
        <taxon>Bacteria</taxon>
        <taxon>Bacillati</taxon>
        <taxon>Actinomycetota</taxon>
        <taxon>Actinomycetes</taxon>
        <taxon>Glycomycetales</taxon>
        <taxon>Glycomycetaceae</taxon>
        <taxon>Glycomyces</taxon>
    </lineage>
</organism>
<dbReference type="RefSeq" id="WP_344488490.1">
    <property type="nucleotide sequence ID" value="NZ_BAAAQF010000013.1"/>
</dbReference>
<gene>
    <name evidence="4" type="ORF">GCM10009830_34020</name>
</gene>
<evidence type="ECO:0000313" key="4">
    <source>
        <dbReference type="EMBL" id="GAA1683961.1"/>
    </source>
</evidence>
<evidence type="ECO:0000313" key="5">
    <source>
        <dbReference type="Proteomes" id="UP001499851"/>
    </source>
</evidence>
<evidence type="ECO:0000256" key="2">
    <source>
        <dbReference type="SAM" id="Phobius"/>
    </source>
</evidence>
<dbReference type="PIRSF" id="PIRSF026631">
    <property type="entry name" value="UCP026631"/>
    <property type="match status" value="1"/>
</dbReference>
<keyword evidence="2" id="KW-1133">Transmembrane helix</keyword>
<dbReference type="Pfam" id="PF03703">
    <property type="entry name" value="bPH_2"/>
    <property type="match status" value="2"/>
</dbReference>
<feature type="transmembrane region" description="Helical" evidence="2">
    <location>
        <begin position="69"/>
        <end position="88"/>
    </location>
</feature>